<reference evidence="3" key="1">
    <citation type="submission" date="2021-07" db="EMBL/GenBank/DDBJ databases">
        <title>Roseobacter insulae sp. nov., isolated from a tidal flat.</title>
        <authorList>
            <person name="Park S."/>
            <person name="Yoon J.-H."/>
        </authorList>
    </citation>
    <scope>NUCLEOTIDE SEQUENCE</scope>
    <source>
        <strain evidence="3">YSTF-M11</strain>
    </source>
</reference>
<dbReference type="InterPro" id="IPR013099">
    <property type="entry name" value="K_chnl_dom"/>
</dbReference>
<keyword evidence="3" id="KW-0407">Ion channel</keyword>
<sequence>MSDLQQILLGTGLLTLSAIIHVTAVALSVPLFGRLAERLPEEEWPRFRIVVFLAFAVFVLVFAHTLQVWTWAACFLAITELPDLSTSFYFATVTYTTLGYGDIVLGPDARIVATFCAITGLLTFGISTAFLIGVLARILPNVFSKDPKA</sequence>
<organism evidence="3 4">
    <name type="scientific">Roseobacter insulae</name>
    <dbReference type="NCBI Taxonomy" id="2859783"/>
    <lineage>
        <taxon>Bacteria</taxon>
        <taxon>Pseudomonadati</taxon>
        <taxon>Pseudomonadota</taxon>
        <taxon>Alphaproteobacteria</taxon>
        <taxon>Rhodobacterales</taxon>
        <taxon>Roseobacteraceae</taxon>
        <taxon>Roseobacter</taxon>
    </lineage>
</organism>
<feature type="transmembrane region" description="Helical" evidence="1">
    <location>
        <begin position="49"/>
        <end position="76"/>
    </location>
</feature>
<evidence type="ECO:0000259" key="2">
    <source>
        <dbReference type="Pfam" id="PF07885"/>
    </source>
</evidence>
<evidence type="ECO:0000313" key="3">
    <source>
        <dbReference type="EMBL" id="MBW4707274.1"/>
    </source>
</evidence>
<feature type="transmembrane region" description="Helical" evidence="1">
    <location>
        <begin position="88"/>
        <end position="105"/>
    </location>
</feature>
<keyword evidence="3" id="KW-0813">Transport</keyword>
<protein>
    <submittedName>
        <fullName evidence="3">Potassium channel family protein</fullName>
    </submittedName>
</protein>
<proteinExistence type="predicted"/>
<evidence type="ECO:0000256" key="1">
    <source>
        <dbReference type="SAM" id="Phobius"/>
    </source>
</evidence>
<name>A0A9X1FT25_9RHOB</name>
<dbReference type="Proteomes" id="UP001138661">
    <property type="component" value="Unassembled WGS sequence"/>
</dbReference>
<dbReference type="RefSeq" id="WP_219499839.1">
    <property type="nucleotide sequence ID" value="NZ_JAHXDN010000001.1"/>
</dbReference>
<keyword evidence="1" id="KW-1133">Transmembrane helix</keyword>
<dbReference type="EMBL" id="JAHXDN010000001">
    <property type="protein sequence ID" value="MBW4707274.1"/>
    <property type="molecule type" value="Genomic_DNA"/>
</dbReference>
<comment type="caution">
    <text evidence="3">The sequence shown here is derived from an EMBL/GenBank/DDBJ whole genome shotgun (WGS) entry which is preliminary data.</text>
</comment>
<dbReference type="AlphaFoldDB" id="A0A9X1FT25"/>
<gene>
    <name evidence="3" type="ORF">KX928_05690</name>
</gene>
<dbReference type="Pfam" id="PF07885">
    <property type="entry name" value="Ion_trans_2"/>
    <property type="match status" value="1"/>
</dbReference>
<keyword evidence="4" id="KW-1185">Reference proteome</keyword>
<feature type="domain" description="Potassium channel" evidence="2">
    <location>
        <begin position="68"/>
        <end position="135"/>
    </location>
</feature>
<evidence type="ECO:0000313" key="4">
    <source>
        <dbReference type="Proteomes" id="UP001138661"/>
    </source>
</evidence>
<keyword evidence="1" id="KW-0812">Transmembrane</keyword>
<keyword evidence="1" id="KW-0472">Membrane</keyword>
<keyword evidence="3" id="KW-0406">Ion transport</keyword>
<feature type="transmembrane region" description="Helical" evidence="1">
    <location>
        <begin position="7"/>
        <end position="29"/>
    </location>
</feature>
<accession>A0A9X1FT25</accession>
<feature type="transmembrane region" description="Helical" evidence="1">
    <location>
        <begin position="111"/>
        <end position="139"/>
    </location>
</feature>
<dbReference type="GO" id="GO:0034220">
    <property type="term" value="P:monoatomic ion transmembrane transport"/>
    <property type="evidence" value="ECO:0007669"/>
    <property type="project" value="UniProtKB-KW"/>
</dbReference>